<evidence type="ECO:0000313" key="2">
    <source>
        <dbReference type="EMBL" id="MFB9578049.1"/>
    </source>
</evidence>
<keyword evidence="1" id="KW-0472">Membrane</keyword>
<protein>
    <submittedName>
        <fullName evidence="2">Uncharacterized protein</fullName>
    </submittedName>
</protein>
<evidence type="ECO:0000256" key="1">
    <source>
        <dbReference type="SAM" id="Phobius"/>
    </source>
</evidence>
<organism evidence="2 3">
    <name type="scientific">Streptomyces yanii</name>
    <dbReference type="NCBI Taxonomy" id="78510"/>
    <lineage>
        <taxon>Bacteria</taxon>
        <taxon>Bacillati</taxon>
        <taxon>Actinomycetota</taxon>
        <taxon>Actinomycetes</taxon>
        <taxon>Kitasatosporales</taxon>
        <taxon>Streptomycetaceae</taxon>
        <taxon>Streptomyces</taxon>
    </lineage>
</organism>
<gene>
    <name evidence="2" type="ORF">ACFFTL_38730</name>
</gene>
<comment type="caution">
    <text evidence="2">The sequence shown here is derived from an EMBL/GenBank/DDBJ whole genome shotgun (WGS) entry which is preliminary data.</text>
</comment>
<keyword evidence="3" id="KW-1185">Reference proteome</keyword>
<reference evidence="2 3" key="1">
    <citation type="submission" date="2024-09" db="EMBL/GenBank/DDBJ databases">
        <authorList>
            <person name="Sun Q."/>
            <person name="Mori K."/>
        </authorList>
    </citation>
    <scope>NUCLEOTIDE SEQUENCE [LARGE SCALE GENOMIC DNA]</scope>
    <source>
        <strain evidence="2 3">JCM 3331</strain>
    </source>
</reference>
<name>A0ABV5RMD8_9ACTN</name>
<sequence length="140" mass="14964">MAENSDAQKFSTGLGIVVSIIAVLAFFGIKNFDDLKNAGASDRSDACNMAIAARDASKIIGEASPAEVRAKMHQYAQRLLEAVSLTDDKELRASLRESSYGYQAYGDSLPVTDRSRTKAAFMAASTAESKWTSLCGDDGL</sequence>
<keyword evidence="1" id="KW-1133">Transmembrane helix</keyword>
<accession>A0ABV5RMD8</accession>
<dbReference type="Proteomes" id="UP001589710">
    <property type="component" value="Unassembled WGS sequence"/>
</dbReference>
<evidence type="ECO:0000313" key="3">
    <source>
        <dbReference type="Proteomes" id="UP001589710"/>
    </source>
</evidence>
<dbReference type="EMBL" id="JBHMCG010000162">
    <property type="protein sequence ID" value="MFB9578049.1"/>
    <property type="molecule type" value="Genomic_DNA"/>
</dbReference>
<dbReference type="RefSeq" id="WP_345509475.1">
    <property type="nucleotide sequence ID" value="NZ_BAAAXD010000002.1"/>
</dbReference>
<feature type="transmembrane region" description="Helical" evidence="1">
    <location>
        <begin position="12"/>
        <end position="29"/>
    </location>
</feature>
<keyword evidence="1" id="KW-0812">Transmembrane</keyword>
<proteinExistence type="predicted"/>